<comment type="function">
    <text evidence="1">Tubulin-folding protein; involved in the early step of the tubulin folding pathway.</text>
</comment>
<keyword evidence="4 6" id="KW-0143">Chaperone</keyword>
<dbReference type="PANTHER" id="PTHR21500:SF0">
    <property type="entry name" value="TUBULIN-SPECIFIC CHAPERONE A"/>
    <property type="match status" value="1"/>
</dbReference>
<evidence type="ECO:0000256" key="4">
    <source>
        <dbReference type="ARBA" id="ARBA00023186"/>
    </source>
</evidence>
<evidence type="ECO:0000256" key="2">
    <source>
        <dbReference type="ARBA" id="ARBA00006806"/>
    </source>
</evidence>
<keyword evidence="6" id="KW-0963">Cytoplasm</keyword>
<dbReference type="GO" id="GO:0005874">
    <property type="term" value="C:microtubule"/>
    <property type="evidence" value="ECO:0007669"/>
    <property type="project" value="UniProtKB-KW"/>
</dbReference>
<dbReference type="Proteomes" id="UP001497382">
    <property type="component" value="Unassembled WGS sequence"/>
</dbReference>
<dbReference type="SUPFAM" id="SSF46988">
    <property type="entry name" value="Tubulin chaperone cofactor A"/>
    <property type="match status" value="1"/>
</dbReference>
<proteinExistence type="inferred from homology"/>
<dbReference type="EMBL" id="CAXIEN010000273">
    <property type="protein sequence ID" value="CAL1290988.1"/>
    <property type="molecule type" value="Genomic_DNA"/>
</dbReference>
<evidence type="ECO:0000256" key="3">
    <source>
        <dbReference type="ARBA" id="ARBA00015002"/>
    </source>
</evidence>
<dbReference type="InterPro" id="IPR004226">
    <property type="entry name" value="TBCA"/>
</dbReference>
<accession>A0AAV2B6W7</accession>
<gene>
    <name evidence="7" type="ORF">LARSCL_LOCUS16819</name>
</gene>
<evidence type="ECO:0000256" key="5">
    <source>
        <dbReference type="ARBA" id="ARBA00026055"/>
    </source>
</evidence>
<keyword evidence="6" id="KW-0206">Cytoskeleton</keyword>
<sequence>MGISHPEGKSSIFLEWVTKEVYYYEKEVIREKERFSKLQNEGKDEYTLKHQEEVIHESARMVPHCMNELQTAYTELKALLESETHFCESEEYQTANVILNDAGVLLAQ</sequence>
<comment type="subunit">
    <text evidence="5 6">Supercomplex made of cofactors A to E. Cofactors A and D function by capturing and stabilizing tubulin in a quasi-native conformation. Cofactor E binds to the cofactor D-tubulin complex; interaction with cofactor C then causes the release of tubulin polypeptides that are committed to the native state.</text>
</comment>
<keyword evidence="6" id="KW-0493">Microtubule</keyword>
<dbReference type="GO" id="GO:0007023">
    <property type="term" value="P:post-chaperonin tubulin folding pathway"/>
    <property type="evidence" value="ECO:0007669"/>
    <property type="project" value="UniProtKB-UniRule"/>
</dbReference>
<dbReference type="GO" id="GO:0005829">
    <property type="term" value="C:cytosol"/>
    <property type="evidence" value="ECO:0007669"/>
    <property type="project" value="TreeGrafter"/>
</dbReference>
<comment type="subcellular location">
    <subcellularLocation>
        <location evidence="6">Cytoplasm</location>
        <location evidence="6">Cytoskeleton</location>
    </subcellularLocation>
</comment>
<keyword evidence="8" id="KW-1185">Reference proteome</keyword>
<dbReference type="Gene3D" id="1.20.58.90">
    <property type="match status" value="1"/>
</dbReference>
<dbReference type="AlphaFoldDB" id="A0AAV2B6W7"/>
<comment type="similarity">
    <text evidence="2 6">Belongs to the TBCA family.</text>
</comment>
<protein>
    <recommendedName>
        <fullName evidence="3 6">Tubulin-specific chaperone A</fullName>
    </recommendedName>
</protein>
<evidence type="ECO:0000313" key="7">
    <source>
        <dbReference type="EMBL" id="CAL1290988.1"/>
    </source>
</evidence>
<name>A0AAV2B6W7_9ARAC</name>
<organism evidence="7 8">
    <name type="scientific">Larinioides sclopetarius</name>
    <dbReference type="NCBI Taxonomy" id="280406"/>
    <lineage>
        <taxon>Eukaryota</taxon>
        <taxon>Metazoa</taxon>
        <taxon>Ecdysozoa</taxon>
        <taxon>Arthropoda</taxon>
        <taxon>Chelicerata</taxon>
        <taxon>Arachnida</taxon>
        <taxon>Araneae</taxon>
        <taxon>Araneomorphae</taxon>
        <taxon>Entelegynae</taxon>
        <taxon>Araneoidea</taxon>
        <taxon>Araneidae</taxon>
        <taxon>Larinioides</taxon>
    </lineage>
</organism>
<dbReference type="GO" id="GO:0007021">
    <property type="term" value="P:tubulin complex assembly"/>
    <property type="evidence" value="ECO:0007669"/>
    <property type="project" value="UniProtKB-UniRule"/>
</dbReference>
<comment type="caution">
    <text evidence="7">The sequence shown here is derived from an EMBL/GenBank/DDBJ whole genome shotgun (WGS) entry which is preliminary data.</text>
</comment>
<evidence type="ECO:0000313" key="8">
    <source>
        <dbReference type="Proteomes" id="UP001497382"/>
    </source>
</evidence>
<dbReference type="Pfam" id="PF02970">
    <property type="entry name" value="TBCA"/>
    <property type="match status" value="1"/>
</dbReference>
<dbReference type="PANTHER" id="PTHR21500">
    <property type="entry name" value="TUBULIN-SPECIFIC CHAPERONE A"/>
    <property type="match status" value="1"/>
</dbReference>
<dbReference type="InterPro" id="IPR036126">
    <property type="entry name" value="TBCA_sf"/>
</dbReference>
<reference evidence="7 8" key="1">
    <citation type="submission" date="2024-04" db="EMBL/GenBank/DDBJ databases">
        <authorList>
            <person name="Rising A."/>
            <person name="Reimegard J."/>
            <person name="Sonavane S."/>
            <person name="Akerstrom W."/>
            <person name="Nylinder S."/>
            <person name="Hedman E."/>
            <person name="Kallberg Y."/>
        </authorList>
    </citation>
    <scope>NUCLEOTIDE SEQUENCE [LARGE SCALE GENOMIC DNA]</scope>
</reference>
<dbReference type="GO" id="GO:0048487">
    <property type="term" value="F:beta-tubulin binding"/>
    <property type="evidence" value="ECO:0007669"/>
    <property type="project" value="InterPro"/>
</dbReference>
<evidence type="ECO:0000256" key="6">
    <source>
        <dbReference type="RuleBase" id="RU364030"/>
    </source>
</evidence>
<evidence type="ECO:0000256" key="1">
    <source>
        <dbReference type="ARBA" id="ARBA00003046"/>
    </source>
</evidence>